<reference evidence="6" key="1">
    <citation type="submission" date="2007-07" db="EMBL/GenBank/DDBJ databases">
        <title>PCAP assembly of the Caenorhabditis remanei genome.</title>
        <authorList>
            <consortium name="The Caenorhabditis remanei Sequencing Consortium"/>
            <person name="Wilson R.K."/>
        </authorList>
    </citation>
    <scope>NUCLEOTIDE SEQUENCE [LARGE SCALE GENOMIC DNA]</scope>
    <source>
        <strain evidence="6">PB4641</strain>
    </source>
</reference>
<feature type="compositionally biased region" description="Acidic residues" evidence="4">
    <location>
        <begin position="231"/>
        <end position="282"/>
    </location>
</feature>
<dbReference type="AlphaFoldDB" id="E3LLI4"/>
<dbReference type="eggNOG" id="KOG4547">
    <property type="taxonomic scope" value="Eukaryota"/>
</dbReference>
<comment type="similarity">
    <text evidence="3">Belongs to the UTP5 family.</text>
</comment>
<name>E3LLI4_CAERE</name>
<dbReference type="InterPro" id="IPR052414">
    <property type="entry name" value="U3_snoRNA-assoc_WDR"/>
</dbReference>
<dbReference type="Pfam" id="PF04003">
    <property type="entry name" value="Utp12"/>
    <property type="match status" value="1"/>
</dbReference>
<evidence type="ECO:0000256" key="3">
    <source>
        <dbReference type="ARBA" id="ARBA00038335"/>
    </source>
</evidence>
<feature type="compositionally biased region" description="Acidic residues" evidence="4">
    <location>
        <begin position="291"/>
        <end position="305"/>
    </location>
</feature>
<dbReference type="InterPro" id="IPR007148">
    <property type="entry name" value="SSU_processome_Utp12"/>
</dbReference>
<sequence length="305" mass="33744">MAREKKARKSNVAVPIPEKMATPEKVEKVVEAEMPETNGKKHVNGFLRNGKPRLSESEKPLGDREKEPSTPTSDSKKAKASGPAGGSQCVLLTQGIMANDSVKIDAVIRIMNSEIIHATLRDLQPMQVLPLLKIIESRLKTRNAVDIRPTIRWAQIAFSIHMPYLSSLPNLEKEIGGLIGWLRSRVGHHKELLALHGKISTIADLIKRRTNNVVIVQQPLVVFNNDIDSDSEDFDTIASDDDGESSEDDWWEDNELKEDGENQDDDDDDDNGSDDSEMDSDSADSSASGSDNDDNDDEEEDMEVG</sequence>
<evidence type="ECO:0000313" key="6">
    <source>
        <dbReference type="EMBL" id="EFP00031.1"/>
    </source>
</evidence>
<feature type="compositionally biased region" description="Basic and acidic residues" evidence="4">
    <location>
        <begin position="53"/>
        <end position="68"/>
    </location>
</feature>
<evidence type="ECO:0000256" key="2">
    <source>
        <dbReference type="ARBA" id="ARBA00023242"/>
    </source>
</evidence>
<dbReference type="GO" id="GO:0005730">
    <property type="term" value="C:nucleolus"/>
    <property type="evidence" value="ECO:0007669"/>
    <property type="project" value="TreeGrafter"/>
</dbReference>
<dbReference type="Proteomes" id="UP000008281">
    <property type="component" value="Unassembled WGS sequence"/>
</dbReference>
<dbReference type="InParanoid" id="E3LLI4"/>
<comment type="subcellular location">
    <subcellularLocation>
        <location evidence="1">Nucleus</location>
    </subcellularLocation>
</comment>
<dbReference type="GO" id="GO:0000462">
    <property type="term" value="P:maturation of SSU-rRNA from tricistronic rRNA transcript (SSU-rRNA, 5.8S rRNA, LSU-rRNA)"/>
    <property type="evidence" value="ECO:0007669"/>
    <property type="project" value="TreeGrafter"/>
</dbReference>
<dbReference type="EMBL" id="DS268410">
    <property type="protein sequence ID" value="EFP00031.1"/>
    <property type="molecule type" value="Genomic_DNA"/>
</dbReference>
<evidence type="ECO:0000313" key="7">
    <source>
        <dbReference type="Proteomes" id="UP000008281"/>
    </source>
</evidence>
<organism evidence="7">
    <name type="scientific">Caenorhabditis remanei</name>
    <name type="common">Caenorhabditis vulgaris</name>
    <dbReference type="NCBI Taxonomy" id="31234"/>
    <lineage>
        <taxon>Eukaryota</taxon>
        <taxon>Metazoa</taxon>
        <taxon>Ecdysozoa</taxon>
        <taxon>Nematoda</taxon>
        <taxon>Chromadorea</taxon>
        <taxon>Rhabditida</taxon>
        <taxon>Rhabditina</taxon>
        <taxon>Rhabditomorpha</taxon>
        <taxon>Rhabditoidea</taxon>
        <taxon>Rhabditidae</taxon>
        <taxon>Peloderinae</taxon>
        <taxon>Caenorhabditis</taxon>
    </lineage>
</organism>
<feature type="domain" description="Small-subunit processome Utp12" evidence="5">
    <location>
        <begin position="103"/>
        <end position="201"/>
    </location>
</feature>
<feature type="compositionally biased region" description="Basic and acidic residues" evidence="4">
    <location>
        <begin position="21"/>
        <end position="31"/>
    </location>
</feature>
<evidence type="ECO:0000256" key="1">
    <source>
        <dbReference type="ARBA" id="ARBA00004123"/>
    </source>
</evidence>
<evidence type="ECO:0000259" key="5">
    <source>
        <dbReference type="Pfam" id="PF04003"/>
    </source>
</evidence>
<dbReference type="OrthoDB" id="30195at2759"/>
<dbReference type="STRING" id="31234.E3LLI4"/>
<feature type="region of interest" description="Disordered" evidence="4">
    <location>
        <begin position="231"/>
        <end position="305"/>
    </location>
</feature>
<keyword evidence="7" id="KW-1185">Reference proteome</keyword>
<dbReference type="HOGENOM" id="CLU_925100_0_0_1"/>
<evidence type="ECO:0000256" key="4">
    <source>
        <dbReference type="SAM" id="MobiDB-lite"/>
    </source>
</evidence>
<feature type="region of interest" description="Disordered" evidence="4">
    <location>
        <begin position="1"/>
        <end position="86"/>
    </location>
</feature>
<dbReference type="OMA" id="EDWWDEG"/>
<accession>E3LLI4</accession>
<keyword evidence="2" id="KW-0539">Nucleus</keyword>
<protein>
    <recommendedName>
        <fullName evidence="5">Small-subunit processome Utp12 domain-containing protein</fullName>
    </recommendedName>
</protein>
<dbReference type="FunCoup" id="E3LLI4">
    <property type="interactions" value="207"/>
</dbReference>
<dbReference type="PANTHER" id="PTHR44267">
    <property type="entry name" value="WD REPEAT-CONTAINING PROTEIN 43"/>
    <property type="match status" value="1"/>
</dbReference>
<proteinExistence type="inferred from homology"/>
<dbReference type="PANTHER" id="PTHR44267:SF1">
    <property type="entry name" value="WD REPEAT-CONTAINING PROTEIN 43"/>
    <property type="match status" value="1"/>
</dbReference>
<gene>
    <name evidence="6" type="ORF">CRE_18888</name>
</gene>